<dbReference type="SUPFAM" id="SSF50494">
    <property type="entry name" value="Trypsin-like serine proteases"/>
    <property type="match status" value="1"/>
</dbReference>
<dbReference type="eggNOG" id="COG0265">
    <property type="taxonomic scope" value="Bacteria"/>
</dbReference>
<dbReference type="RefSeq" id="WP_012598813.1">
    <property type="nucleotide sequence ID" value="NC_011729.1"/>
</dbReference>
<dbReference type="EMBL" id="CP001291">
    <property type="protein sequence ID" value="ACK69867.1"/>
    <property type="molecule type" value="Genomic_DNA"/>
</dbReference>
<organism evidence="1 2">
    <name type="scientific">Gloeothece citriformis (strain PCC 7424)</name>
    <name type="common">Cyanothece sp. (strain PCC 7424)</name>
    <dbReference type="NCBI Taxonomy" id="65393"/>
    <lineage>
        <taxon>Bacteria</taxon>
        <taxon>Bacillati</taxon>
        <taxon>Cyanobacteriota</taxon>
        <taxon>Cyanophyceae</taxon>
        <taxon>Oscillatoriophycideae</taxon>
        <taxon>Chroococcales</taxon>
        <taxon>Aphanothecaceae</taxon>
        <taxon>Gloeothece</taxon>
        <taxon>Gloeothece citriformis</taxon>
    </lineage>
</organism>
<sequence length="239" mass="26007">MHYTRLIPAFLMGLVGAFIPLSTVRGISAPLEMIAQNMTVRLEGRTSVGTGVFVERQGKTYYILTSDHVVKQPGNYIIVAPDRKCYQVSSSSINRISGLDLAVIPLTSNLSYQIANLGNSDQLTPGQNVYVSGWTRVNDLLRGLVFFGSLGEITEVNSKLPQGYSITYTNLVRVGMSGGGILDEQGRLIGINGLVRYAARNSDTIVASGIGINQFLRWRSSLKKPLSSPLQEPKSCSSY</sequence>
<dbReference type="InterPro" id="IPR043504">
    <property type="entry name" value="Peptidase_S1_PA_chymotrypsin"/>
</dbReference>
<dbReference type="Proteomes" id="UP000002384">
    <property type="component" value="Chromosome"/>
</dbReference>
<evidence type="ECO:0000313" key="1">
    <source>
        <dbReference type="EMBL" id="ACK69867.1"/>
    </source>
</evidence>
<dbReference type="AlphaFoldDB" id="B7K8A7"/>
<dbReference type="KEGG" id="cyc:PCC7424_1423"/>
<gene>
    <name evidence="1" type="ordered locus">PCC7424_1423</name>
</gene>
<dbReference type="STRING" id="65393.PCC7424_1423"/>
<proteinExistence type="predicted"/>
<protein>
    <submittedName>
        <fullName evidence="1">WD-40 repeat-containing protein</fullName>
    </submittedName>
</protein>
<keyword evidence="2" id="KW-1185">Reference proteome</keyword>
<accession>B7K8A7</accession>
<dbReference type="Pfam" id="PF13365">
    <property type="entry name" value="Trypsin_2"/>
    <property type="match status" value="1"/>
</dbReference>
<dbReference type="OrthoDB" id="467315at2"/>
<evidence type="ECO:0000313" key="2">
    <source>
        <dbReference type="Proteomes" id="UP000002384"/>
    </source>
</evidence>
<dbReference type="HOGENOM" id="CLU_005774_0_0_3"/>
<reference evidence="2" key="1">
    <citation type="journal article" date="2011" name="MBio">
        <title>Novel metabolic attributes of the genus Cyanothece, comprising a group of unicellular nitrogen-fixing Cyanobacteria.</title>
        <authorList>
            <person name="Bandyopadhyay A."/>
            <person name="Elvitigala T."/>
            <person name="Welsh E."/>
            <person name="Stockel J."/>
            <person name="Liberton M."/>
            <person name="Min H."/>
            <person name="Sherman L.A."/>
            <person name="Pakrasi H.B."/>
        </authorList>
    </citation>
    <scope>NUCLEOTIDE SEQUENCE [LARGE SCALE GENOMIC DNA]</scope>
    <source>
        <strain evidence="2">PCC 7424</strain>
    </source>
</reference>
<dbReference type="InterPro" id="IPR009003">
    <property type="entry name" value="Peptidase_S1_PA"/>
</dbReference>
<name>B7K8A7_GLOC7</name>
<dbReference type="Gene3D" id="2.40.10.10">
    <property type="entry name" value="Trypsin-like serine proteases"/>
    <property type="match status" value="2"/>
</dbReference>